<accession>A0A813B5R3</accession>
<dbReference type="EMBL" id="CAJNJA010067689">
    <property type="protein sequence ID" value="CAE7892713.1"/>
    <property type="molecule type" value="Genomic_DNA"/>
</dbReference>
<dbReference type="OrthoDB" id="449171at2759"/>
<dbReference type="AlphaFoldDB" id="A0A813B5R3"/>
<comment type="caution">
    <text evidence="1">The sequence shown here is derived from an EMBL/GenBank/DDBJ whole genome shotgun (WGS) entry which is preliminary data.</text>
</comment>
<evidence type="ECO:0000313" key="1">
    <source>
        <dbReference type="EMBL" id="CAE7892713.1"/>
    </source>
</evidence>
<name>A0A813B5R3_9DINO</name>
<feature type="non-terminal residue" evidence="1">
    <location>
        <position position="1"/>
    </location>
</feature>
<reference evidence="1" key="1">
    <citation type="submission" date="2021-02" db="EMBL/GenBank/DDBJ databases">
        <authorList>
            <person name="Dougan E. K."/>
            <person name="Rhodes N."/>
            <person name="Thang M."/>
            <person name="Chan C."/>
        </authorList>
    </citation>
    <scope>NUCLEOTIDE SEQUENCE</scope>
</reference>
<keyword evidence="2" id="KW-1185">Reference proteome</keyword>
<proteinExistence type="predicted"/>
<protein>
    <submittedName>
        <fullName evidence="1">Uncharacterized protein</fullName>
    </submittedName>
</protein>
<dbReference type="Proteomes" id="UP000601435">
    <property type="component" value="Unassembled WGS sequence"/>
</dbReference>
<evidence type="ECO:0000313" key="2">
    <source>
        <dbReference type="Proteomes" id="UP000601435"/>
    </source>
</evidence>
<gene>
    <name evidence="1" type="ORF">SNEC2469_LOCUS29733</name>
</gene>
<sequence length="302" mass="33148">QGSQVLMQLWMQVISRWQPGERVAVPAFSDSTGTQIRFEHGYAGLCRCACADSCTVVSRSECLLLTAFRLLKEEEAVQPVSSALSMAQRNDIMAAARVDLSPVQFERLAIYADTLCVHIPGVPGASLPPPVEADQGQGSQANQLASLLLQEHTGSLWGAARLVASHLNFKAERRLSTNSFQCVVRLGAYGHHSFCGLTHMTATHRSVCALLNGLVRKLHPEHQWTSLVVSLNSQVGPHVDGQNARMPTLLVGLSHYAGGQLWVQNEGGKDFEEFGERTFCREMSFPRACAVCYFRPRPPYTV</sequence>
<organism evidence="1 2">
    <name type="scientific">Symbiodinium necroappetens</name>
    <dbReference type="NCBI Taxonomy" id="1628268"/>
    <lineage>
        <taxon>Eukaryota</taxon>
        <taxon>Sar</taxon>
        <taxon>Alveolata</taxon>
        <taxon>Dinophyceae</taxon>
        <taxon>Suessiales</taxon>
        <taxon>Symbiodiniaceae</taxon>
        <taxon>Symbiodinium</taxon>
    </lineage>
</organism>